<proteinExistence type="predicted"/>
<organism evidence="1 2">
    <name type="scientific">Melia azedarach</name>
    <name type="common">Chinaberry tree</name>
    <dbReference type="NCBI Taxonomy" id="155640"/>
    <lineage>
        <taxon>Eukaryota</taxon>
        <taxon>Viridiplantae</taxon>
        <taxon>Streptophyta</taxon>
        <taxon>Embryophyta</taxon>
        <taxon>Tracheophyta</taxon>
        <taxon>Spermatophyta</taxon>
        <taxon>Magnoliopsida</taxon>
        <taxon>eudicotyledons</taxon>
        <taxon>Gunneridae</taxon>
        <taxon>Pentapetalae</taxon>
        <taxon>rosids</taxon>
        <taxon>malvids</taxon>
        <taxon>Sapindales</taxon>
        <taxon>Meliaceae</taxon>
        <taxon>Melia</taxon>
    </lineage>
</organism>
<keyword evidence="2" id="KW-1185">Reference proteome</keyword>
<evidence type="ECO:0000313" key="1">
    <source>
        <dbReference type="EMBL" id="KAJ4719823.1"/>
    </source>
</evidence>
<sequence length="463" mass="53111">MTGRAIPILLSSMLKLQNCHRNWVMEESGGDMISSLPEEILFYIISLLPFESAIQTIFLAKRWRLLWSKALVQHGTKEEASAAVSRFLTNFNEHNPTGNIRKFQFHFGKDSVLSTIIAPNNKLYVVFSAEKQEIPRQFGLELELTPQNLIHKPNIRFFFIKTLNLSSINYLSKEIVSSIVSCFQFLENLKISRCDGLRSLCIDSNAKLQELTIFDCLQLRSILIKSSKLRTLRYRGLLPWFWPENHYNLEDAMLDFSQGPGYCGFQSCDFDPVLLTIKNAEILTLCKWNFEALICPSLSSLISDFQFYNLKQLWWIDSSSEGYNFDSLISFLKLCPSLEYLFITIDPESYCLESTATCSRQAGKHTKLGNLKVVKLEGFTNQEDEIEFSKNLQEIITVDPLILASSDGICWRKLVIFSQSHQSERQSVGNTVLATQESKSPYQLVNEVNYKKELLPKHAHMCL</sequence>
<comment type="caution">
    <text evidence="1">The sequence shown here is derived from an EMBL/GenBank/DDBJ whole genome shotgun (WGS) entry which is preliminary data.</text>
</comment>
<name>A0ACC1Y8R2_MELAZ</name>
<evidence type="ECO:0000313" key="2">
    <source>
        <dbReference type="Proteomes" id="UP001164539"/>
    </source>
</evidence>
<protein>
    <submittedName>
        <fullName evidence="1">F-box family protein</fullName>
    </submittedName>
</protein>
<gene>
    <name evidence="1" type="ORF">OWV82_007744</name>
</gene>
<accession>A0ACC1Y8R2</accession>
<reference evidence="1 2" key="1">
    <citation type="journal article" date="2023" name="Science">
        <title>Complex scaffold remodeling in plant triterpene biosynthesis.</title>
        <authorList>
            <person name="De La Pena R."/>
            <person name="Hodgson H."/>
            <person name="Liu J.C."/>
            <person name="Stephenson M.J."/>
            <person name="Martin A.C."/>
            <person name="Owen C."/>
            <person name="Harkess A."/>
            <person name="Leebens-Mack J."/>
            <person name="Jimenez L.E."/>
            <person name="Osbourn A."/>
            <person name="Sattely E.S."/>
        </authorList>
    </citation>
    <scope>NUCLEOTIDE SEQUENCE [LARGE SCALE GENOMIC DNA]</scope>
    <source>
        <strain evidence="2">cv. JPN11</strain>
        <tissue evidence="1">Leaf</tissue>
    </source>
</reference>
<dbReference type="Proteomes" id="UP001164539">
    <property type="component" value="Chromosome 4"/>
</dbReference>
<dbReference type="EMBL" id="CM051397">
    <property type="protein sequence ID" value="KAJ4719823.1"/>
    <property type="molecule type" value="Genomic_DNA"/>
</dbReference>